<comment type="similarity">
    <text evidence="13">Belongs to the SelWTH family.</text>
</comment>
<evidence type="ECO:0000256" key="10">
    <source>
        <dbReference type="ARBA" id="ARBA00023288"/>
    </source>
</evidence>
<keyword evidence="4" id="KW-0963">Cytoplasm</keyword>
<keyword evidence="6" id="KW-0007">Acetylation</keyword>
<dbReference type="InterPro" id="IPR036249">
    <property type="entry name" value="Thioredoxin-like_sf"/>
</dbReference>
<evidence type="ECO:0000256" key="5">
    <source>
        <dbReference type="ARBA" id="ARBA00022703"/>
    </source>
</evidence>
<gene>
    <name evidence="16" type="ORF">PVAND_017002</name>
</gene>
<evidence type="ECO:0000256" key="12">
    <source>
        <dbReference type="ARBA" id="ARBA00055778"/>
    </source>
</evidence>
<keyword evidence="8" id="KW-1015">Disulfide bond</keyword>
<organism evidence="16 17">
    <name type="scientific">Polypedilum vanderplanki</name>
    <name type="common">Sleeping chironomid midge</name>
    <dbReference type="NCBI Taxonomy" id="319348"/>
    <lineage>
        <taxon>Eukaryota</taxon>
        <taxon>Metazoa</taxon>
        <taxon>Ecdysozoa</taxon>
        <taxon>Arthropoda</taxon>
        <taxon>Hexapoda</taxon>
        <taxon>Insecta</taxon>
        <taxon>Pterygota</taxon>
        <taxon>Neoptera</taxon>
        <taxon>Endopterygota</taxon>
        <taxon>Diptera</taxon>
        <taxon>Nematocera</taxon>
        <taxon>Chironomoidea</taxon>
        <taxon>Chironomidae</taxon>
        <taxon>Chironominae</taxon>
        <taxon>Polypedilum</taxon>
        <taxon>Polypedilum</taxon>
    </lineage>
</organism>
<dbReference type="GO" id="GO:0006915">
    <property type="term" value="P:apoptotic process"/>
    <property type="evidence" value="ECO:0007669"/>
    <property type="project" value="UniProtKB-KW"/>
</dbReference>
<dbReference type="SUPFAM" id="SSF52833">
    <property type="entry name" value="Thioredoxin-like"/>
    <property type="match status" value="1"/>
</dbReference>
<keyword evidence="3" id="KW-1003">Cell membrane</keyword>
<evidence type="ECO:0000256" key="4">
    <source>
        <dbReference type="ARBA" id="ARBA00022490"/>
    </source>
</evidence>
<comment type="function">
    <text evidence="12">Increases cell migration by inducing filopodia formation at the leading edge of migrating cells. Plays a role in regulation of apoptosis, possibly through control of CASP3. May be involved in a redox-related process.</text>
</comment>
<evidence type="ECO:0000256" key="6">
    <source>
        <dbReference type="ARBA" id="ARBA00022990"/>
    </source>
</evidence>
<keyword evidence="17" id="KW-1185">Reference proteome</keyword>
<dbReference type="OrthoDB" id="5962009at2759"/>
<evidence type="ECO:0000313" key="16">
    <source>
        <dbReference type="EMBL" id="KAG5669105.1"/>
    </source>
</evidence>
<dbReference type="Proteomes" id="UP001107558">
    <property type="component" value="Chromosome 4"/>
</dbReference>
<evidence type="ECO:0000256" key="13">
    <source>
        <dbReference type="ARBA" id="ARBA00060789"/>
    </source>
</evidence>
<evidence type="ECO:0000256" key="3">
    <source>
        <dbReference type="ARBA" id="ARBA00022475"/>
    </source>
</evidence>
<evidence type="ECO:0000256" key="7">
    <source>
        <dbReference type="ARBA" id="ARBA00023136"/>
    </source>
</evidence>
<evidence type="ECO:0000256" key="2">
    <source>
        <dbReference type="ARBA" id="ARBA00004514"/>
    </source>
</evidence>
<comment type="subcellular location">
    <subcellularLocation>
        <location evidence="1">Cell membrane</location>
        <topology evidence="1">Lipid-anchor</topology>
        <orientation evidence="1">Cytoplasmic side</orientation>
    </subcellularLocation>
    <subcellularLocation>
        <location evidence="2">Cytoplasm</location>
        <location evidence="2">Cytosol</location>
    </subcellularLocation>
</comment>
<proteinExistence type="inferred from homology"/>
<evidence type="ECO:0000256" key="8">
    <source>
        <dbReference type="ARBA" id="ARBA00023157"/>
    </source>
</evidence>
<dbReference type="EMBL" id="JADBJN010000004">
    <property type="protein sequence ID" value="KAG5669105.1"/>
    <property type="molecule type" value="Genomic_DNA"/>
</dbReference>
<keyword evidence="9" id="KW-0676">Redox-active center</keyword>
<dbReference type="Gene3D" id="3.40.30.10">
    <property type="entry name" value="Glutaredoxin"/>
    <property type="match status" value="1"/>
</dbReference>
<evidence type="ECO:0000313" key="17">
    <source>
        <dbReference type="Proteomes" id="UP001107558"/>
    </source>
</evidence>
<reference evidence="16" key="1">
    <citation type="submission" date="2021-03" db="EMBL/GenBank/DDBJ databases">
        <title>Chromosome level genome of the anhydrobiotic midge Polypedilum vanderplanki.</title>
        <authorList>
            <person name="Yoshida Y."/>
            <person name="Kikawada T."/>
            <person name="Gusev O."/>
        </authorList>
    </citation>
    <scope>NUCLEOTIDE SEQUENCE</scope>
    <source>
        <strain evidence="16">NIAS01</strain>
        <tissue evidence="16">Whole body or cell culture</tissue>
    </source>
</reference>
<evidence type="ECO:0000256" key="14">
    <source>
        <dbReference type="ARBA" id="ARBA00065658"/>
    </source>
</evidence>
<keyword evidence="11" id="KW-0636">Prenylation</keyword>
<dbReference type="GO" id="GO:0005829">
    <property type="term" value="C:cytosol"/>
    <property type="evidence" value="ECO:0007669"/>
    <property type="project" value="UniProtKB-SubCell"/>
</dbReference>
<keyword evidence="10" id="KW-0449">Lipoprotein</keyword>
<dbReference type="GO" id="GO:0005886">
    <property type="term" value="C:plasma membrane"/>
    <property type="evidence" value="ECO:0007669"/>
    <property type="project" value="UniProtKB-SubCell"/>
</dbReference>
<accession>A0A9J6BGU2</accession>
<sequence>MSDKKDVQVTIEYCKVCDFTRQCKELKEFLNKTVPEAKVECVVGRRGSFEVKINENLVHSKLQTLALPVYEDVAENVKNCREGKEIKIVEQQKITDCCIM</sequence>
<keyword evidence="5" id="KW-0053">Apoptosis</keyword>
<dbReference type="AlphaFoldDB" id="A0A9J6BGU2"/>
<dbReference type="NCBIfam" id="TIGR02174">
    <property type="entry name" value="CXXU_selWTH"/>
    <property type="match status" value="1"/>
</dbReference>
<evidence type="ECO:0000256" key="1">
    <source>
        <dbReference type="ARBA" id="ARBA00004342"/>
    </source>
</evidence>
<comment type="subunit">
    <text evidence="14">Interacts with GPX1.</text>
</comment>
<name>A0A9J6BGU2_POLVA</name>
<dbReference type="InterPro" id="IPR011893">
    <property type="entry name" value="Selenoprotein_Rdx-typ"/>
</dbReference>
<keyword evidence="7" id="KW-0472">Membrane</keyword>
<protein>
    <recommendedName>
        <fullName evidence="15">Migration and invasion enhancer 1</fullName>
    </recommendedName>
</protein>
<evidence type="ECO:0000256" key="15">
    <source>
        <dbReference type="ARBA" id="ARBA00069166"/>
    </source>
</evidence>
<comment type="caution">
    <text evidence="16">The sequence shown here is derived from an EMBL/GenBank/DDBJ whole genome shotgun (WGS) entry which is preliminary data.</text>
</comment>
<evidence type="ECO:0000256" key="9">
    <source>
        <dbReference type="ARBA" id="ARBA00023284"/>
    </source>
</evidence>
<dbReference type="Pfam" id="PF10262">
    <property type="entry name" value="Rdx"/>
    <property type="match status" value="1"/>
</dbReference>
<dbReference type="FunFam" id="3.40.30.10:FF:000131">
    <property type="entry name" value="migration and invasion enhancer 1"/>
    <property type="match status" value="1"/>
</dbReference>
<evidence type="ECO:0000256" key="11">
    <source>
        <dbReference type="ARBA" id="ARBA00023289"/>
    </source>
</evidence>